<comment type="similarity">
    <text evidence="1 7">Belongs to the class-II aminoacyl-tRNA synthetase family. Type 1 subfamily.</text>
</comment>
<evidence type="ECO:0000256" key="4">
    <source>
        <dbReference type="ARBA" id="ARBA00022840"/>
    </source>
</evidence>
<feature type="binding site" evidence="7">
    <location>
        <begin position="221"/>
        <end position="223"/>
    </location>
    <ligand>
        <name>ATP</name>
        <dbReference type="ChEBI" id="CHEBI:30616"/>
    </ligand>
</feature>
<feature type="binding site" evidence="7">
    <location>
        <position position="230"/>
    </location>
    <ligand>
        <name>ATP</name>
        <dbReference type="ChEBI" id="CHEBI:30616"/>
    </ligand>
</feature>
<dbReference type="OrthoDB" id="9802326at2"/>
<dbReference type="GO" id="GO:0005524">
    <property type="term" value="F:ATP binding"/>
    <property type="evidence" value="ECO:0007669"/>
    <property type="project" value="UniProtKB-UniRule"/>
</dbReference>
<dbReference type="Gene3D" id="3.30.930.10">
    <property type="entry name" value="Bira Bifunctional Protein, Domain 2"/>
    <property type="match status" value="1"/>
</dbReference>
<dbReference type="InterPro" id="IPR029351">
    <property type="entry name" value="GAD_dom"/>
</dbReference>
<accession>A0A4V1AIY4</accession>
<dbReference type="InterPro" id="IPR045864">
    <property type="entry name" value="aa-tRNA-synth_II/BPL/LPL"/>
</dbReference>
<dbReference type="InterPro" id="IPR012340">
    <property type="entry name" value="NA-bd_OB-fold"/>
</dbReference>
<dbReference type="RefSeq" id="WP_133364192.1">
    <property type="nucleotide sequence ID" value="NZ_CP037940.1"/>
</dbReference>
<dbReference type="NCBIfam" id="NF001750">
    <property type="entry name" value="PRK00476.1"/>
    <property type="match status" value="1"/>
</dbReference>
<dbReference type="GO" id="GO:0140096">
    <property type="term" value="F:catalytic activity, acting on a protein"/>
    <property type="evidence" value="ECO:0007669"/>
    <property type="project" value="UniProtKB-ARBA"/>
</dbReference>
<name>A0A4V1AIY4_9LACO</name>
<dbReference type="InterPro" id="IPR004524">
    <property type="entry name" value="Asp-tRNA-ligase_1"/>
</dbReference>
<comment type="subunit">
    <text evidence="7">Homodimer.</text>
</comment>
<dbReference type="GO" id="GO:0016740">
    <property type="term" value="F:transferase activity"/>
    <property type="evidence" value="ECO:0007669"/>
    <property type="project" value="UniProtKB-ARBA"/>
</dbReference>
<dbReference type="KEGG" id="wei:EQG49_11945"/>
<dbReference type="InterPro" id="IPR047090">
    <property type="entry name" value="AspRS_core"/>
</dbReference>
<keyword evidence="2 7" id="KW-0436">Ligase</keyword>
<evidence type="ECO:0000256" key="6">
    <source>
        <dbReference type="ARBA" id="ARBA00023146"/>
    </source>
</evidence>
<evidence type="ECO:0000256" key="7">
    <source>
        <dbReference type="HAMAP-Rule" id="MF_00044"/>
    </source>
</evidence>
<dbReference type="Pfam" id="PF01336">
    <property type="entry name" value="tRNA_anti-codon"/>
    <property type="match status" value="1"/>
</dbReference>
<dbReference type="GO" id="GO:0006422">
    <property type="term" value="P:aspartyl-tRNA aminoacylation"/>
    <property type="evidence" value="ECO:0007669"/>
    <property type="project" value="UniProtKB-UniRule"/>
</dbReference>
<dbReference type="CDD" id="cd00777">
    <property type="entry name" value="AspRS_core"/>
    <property type="match status" value="1"/>
</dbReference>
<proteinExistence type="inferred from homology"/>
<dbReference type="InterPro" id="IPR047089">
    <property type="entry name" value="Asp-tRNA-ligase_1_N"/>
</dbReference>
<keyword evidence="4 7" id="KW-0067">ATP-binding</keyword>
<dbReference type="InterPro" id="IPR006195">
    <property type="entry name" value="aa-tRNA-synth_II"/>
</dbReference>
<dbReference type="EC" id="6.1.1.12" evidence="7"/>
<dbReference type="SUPFAM" id="SSF50249">
    <property type="entry name" value="Nucleic acid-binding proteins"/>
    <property type="match status" value="1"/>
</dbReference>
<protein>
    <recommendedName>
        <fullName evidence="7">Aspartate--tRNA ligase</fullName>
        <ecNumber evidence="7">6.1.1.12</ecNumber>
    </recommendedName>
    <alternativeName>
        <fullName evidence="7">Aspartyl-tRNA synthetase</fullName>
        <shortName evidence="7">AspRS</shortName>
    </alternativeName>
</protein>
<feature type="binding site" evidence="7">
    <location>
        <position position="449"/>
    </location>
    <ligand>
        <name>L-aspartate</name>
        <dbReference type="ChEBI" id="CHEBI:29991"/>
    </ligand>
</feature>
<feature type="binding site" evidence="7">
    <location>
        <position position="485"/>
    </location>
    <ligand>
        <name>ATP</name>
        <dbReference type="ChEBI" id="CHEBI:30616"/>
    </ligand>
</feature>
<dbReference type="Gene3D" id="2.40.50.140">
    <property type="entry name" value="Nucleic acid-binding proteins"/>
    <property type="match status" value="1"/>
</dbReference>
<evidence type="ECO:0000256" key="2">
    <source>
        <dbReference type="ARBA" id="ARBA00022598"/>
    </source>
</evidence>
<keyword evidence="7" id="KW-0963">Cytoplasm</keyword>
<dbReference type="CDD" id="cd04317">
    <property type="entry name" value="EcAspRS_like_N"/>
    <property type="match status" value="1"/>
</dbReference>
<keyword evidence="10" id="KW-1185">Reference proteome</keyword>
<dbReference type="PROSITE" id="PS50862">
    <property type="entry name" value="AA_TRNA_LIGASE_II"/>
    <property type="match status" value="1"/>
</dbReference>
<dbReference type="PRINTS" id="PR01042">
    <property type="entry name" value="TRNASYNTHASP"/>
</dbReference>
<dbReference type="PANTHER" id="PTHR22594">
    <property type="entry name" value="ASPARTYL/LYSYL-TRNA SYNTHETASE"/>
    <property type="match status" value="1"/>
</dbReference>
<comment type="catalytic activity">
    <reaction evidence="7">
        <text>tRNA(Asp) + L-aspartate + ATP = L-aspartyl-tRNA(Asp) + AMP + diphosphate</text>
        <dbReference type="Rhea" id="RHEA:19649"/>
        <dbReference type="Rhea" id="RHEA-COMP:9660"/>
        <dbReference type="Rhea" id="RHEA-COMP:9678"/>
        <dbReference type="ChEBI" id="CHEBI:29991"/>
        <dbReference type="ChEBI" id="CHEBI:30616"/>
        <dbReference type="ChEBI" id="CHEBI:33019"/>
        <dbReference type="ChEBI" id="CHEBI:78442"/>
        <dbReference type="ChEBI" id="CHEBI:78516"/>
        <dbReference type="ChEBI" id="CHEBI:456215"/>
        <dbReference type="EC" id="6.1.1.12"/>
    </reaction>
</comment>
<evidence type="ECO:0000313" key="10">
    <source>
        <dbReference type="Proteomes" id="UP000292886"/>
    </source>
</evidence>
<evidence type="ECO:0000256" key="1">
    <source>
        <dbReference type="ARBA" id="ARBA00006303"/>
    </source>
</evidence>
<dbReference type="Gene3D" id="3.30.1360.30">
    <property type="entry name" value="GAD-like domain"/>
    <property type="match status" value="1"/>
</dbReference>
<dbReference type="NCBIfam" id="TIGR00459">
    <property type="entry name" value="aspS_bact"/>
    <property type="match status" value="1"/>
</dbReference>
<organism evidence="9 10">
    <name type="scientific">Periweissella cryptocerci</name>
    <dbReference type="NCBI Taxonomy" id="2506420"/>
    <lineage>
        <taxon>Bacteria</taxon>
        <taxon>Bacillati</taxon>
        <taxon>Bacillota</taxon>
        <taxon>Bacilli</taxon>
        <taxon>Lactobacillales</taxon>
        <taxon>Lactobacillaceae</taxon>
        <taxon>Periweissella</taxon>
    </lineage>
</organism>
<dbReference type="Pfam" id="PF02938">
    <property type="entry name" value="GAD"/>
    <property type="match status" value="1"/>
</dbReference>
<keyword evidence="5 7" id="KW-0648">Protein biosynthesis</keyword>
<feature type="binding site" evidence="7">
    <location>
        <begin position="537"/>
        <end position="540"/>
    </location>
    <ligand>
        <name>ATP</name>
        <dbReference type="ChEBI" id="CHEBI:30616"/>
    </ligand>
</feature>
<dbReference type="InterPro" id="IPR004364">
    <property type="entry name" value="Aa-tRNA-synt_II"/>
</dbReference>
<comment type="subcellular location">
    <subcellularLocation>
        <location evidence="7">Cytoplasm</location>
    </subcellularLocation>
</comment>
<dbReference type="AlphaFoldDB" id="A0A4V1AIY4"/>
<dbReference type="GO" id="GO:0005737">
    <property type="term" value="C:cytoplasm"/>
    <property type="evidence" value="ECO:0007669"/>
    <property type="project" value="UniProtKB-SubCell"/>
</dbReference>
<feature type="binding site" evidence="7">
    <location>
        <position position="175"/>
    </location>
    <ligand>
        <name>L-aspartate</name>
        <dbReference type="ChEBI" id="CHEBI:29991"/>
    </ligand>
</feature>
<dbReference type="InterPro" id="IPR004115">
    <property type="entry name" value="GAD-like_sf"/>
</dbReference>
<dbReference type="HAMAP" id="MF_00044">
    <property type="entry name" value="Asp_tRNA_synth_type1"/>
    <property type="match status" value="1"/>
</dbReference>
<gene>
    <name evidence="7 9" type="primary">aspS</name>
    <name evidence="9" type="ORF">EQG49_11945</name>
</gene>
<keyword evidence="3 7" id="KW-0547">Nucleotide-binding</keyword>
<dbReference type="GO" id="GO:0004815">
    <property type="term" value="F:aspartate-tRNA ligase activity"/>
    <property type="evidence" value="ECO:0007669"/>
    <property type="project" value="UniProtKB-UniRule"/>
</dbReference>
<dbReference type="GO" id="GO:0003676">
    <property type="term" value="F:nucleic acid binding"/>
    <property type="evidence" value="ECO:0007669"/>
    <property type="project" value="InterPro"/>
</dbReference>
<evidence type="ECO:0000259" key="8">
    <source>
        <dbReference type="PROSITE" id="PS50862"/>
    </source>
</evidence>
<feature type="region of interest" description="Aspartate" evidence="7">
    <location>
        <begin position="199"/>
        <end position="202"/>
    </location>
</feature>
<comment type="function">
    <text evidence="7">Catalyzes the attachment of L-aspartate to tRNA(Asp) in a two-step reaction: L-aspartate is first activated by ATP to form Asp-AMP and then transferred to the acceptor end of tRNA(Asp).</text>
</comment>
<dbReference type="Proteomes" id="UP000292886">
    <property type="component" value="Chromosome"/>
</dbReference>
<feature type="binding site" evidence="7">
    <location>
        <position position="492"/>
    </location>
    <ligand>
        <name>L-aspartate</name>
        <dbReference type="ChEBI" id="CHEBI:29991"/>
    </ligand>
</feature>
<dbReference type="InterPro" id="IPR004365">
    <property type="entry name" value="NA-bd_OB_tRNA"/>
</dbReference>
<reference evidence="10" key="1">
    <citation type="submission" date="2019-03" db="EMBL/GenBank/DDBJ databases">
        <title>Weissella sp. 26KH-42 Genome sequencing.</title>
        <authorList>
            <person name="Heo J."/>
            <person name="Kim S.-J."/>
            <person name="Kim J.-S."/>
            <person name="Hong S.-B."/>
            <person name="Kwon S.-W."/>
        </authorList>
    </citation>
    <scope>NUCLEOTIDE SEQUENCE [LARGE SCALE GENOMIC DNA]</scope>
    <source>
        <strain evidence="10">26KH-42</strain>
    </source>
</reference>
<sequence>MKRTTYAGLVDESFVGQEVVLKGWVQKRRDLGALIFISLRDREGIVQLVFSEEFSADALKVADEMRSEYVIEIHGMVKARDAKAINADMKTGKIEVEVHEASILAEAKTTPFEIVDGVEASDDLRLKYRYLDLRRPEMQRNLKIRSKVTKATHDFLDEEGFFDIETPYLAKSTPEGARDYLVPSRVYPGSFYALPQSPQLFKQLLMGAGFDRYYQVARAFRDEDLRGDRQPEFTQLDVEMSFMDQEEIQELVGAWVARIMKDAIDVDVQPEDFPVLDWAESMARFGTDKPDLRIAYELKDISPIAAKSAFGVFSGTIENGGVVKGIAVPGGADNYSRKDLDKLTQYIERFGAKGLAWVKVTDDGFNGPVAKFLNDQHDEIVAAMDAKVGDILLFVAAKEKVVAGALDYLRRQTAADLNLIDENKWAFAWVVNWPLFEYQEEDDRWIAAHHPFTMPNVEDLHFLDEGEDPHQAHAQSYDLVLNGYELGSGSIRIHTMDVQEKMLKALGFTNEAAHEAFGFLLDAMEFGFPPLGGIALGLDRLAMLLAGQENIREVIAFPKNASAKDVMSDAPQPVAKQQIVTDLGLTAPVYAENAGQPNMAEE</sequence>
<evidence type="ECO:0000256" key="3">
    <source>
        <dbReference type="ARBA" id="ARBA00022741"/>
    </source>
</evidence>
<comment type="caution">
    <text evidence="7">Lacks conserved residue(s) required for the propagation of feature annotation.</text>
</comment>
<feature type="domain" description="Aminoacyl-transfer RNA synthetases class-II family profile" evidence="8">
    <location>
        <begin position="142"/>
        <end position="558"/>
    </location>
</feature>
<dbReference type="PANTHER" id="PTHR22594:SF5">
    <property type="entry name" value="ASPARTATE--TRNA LIGASE, MITOCHONDRIAL"/>
    <property type="match status" value="1"/>
</dbReference>
<dbReference type="SUPFAM" id="SSF55261">
    <property type="entry name" value="GAD domain-like"/>
    <property type="match status" value="1"/>
</dbReference>
<keyword evidence="6 7" id="KW-0030">Aminoacyl-tRNA synthetase</keyword>
<evidence type="ECO:0000256" key="5">
    <source>
        <dbReference type="ARBA" id="ARBA00022917"/>
    </source>
</evidence>
<dbReference type="Pfam" id="PF00152">
    <property type="entry name" value="tRNA-synt_2"/>
    <property type="match status" value="1"/>
</dbReference>
<dbReference type="InterPro" id="IPR002312">
    <property type="entry name" value="Asp/Asn-tRNA-synth_IIb"/>
</dbReference>
<feature type="binding site" evidence="7">
    <location>
        <position position="221"/>
    </location>
    <ligand>
        <name>L-aspartate</name>
        <dbReference type="ChEBI" id="CHEBI:29991"/>
    </ligand>
</feature>
<dbReference type="SUPFAM" id="SSF55681">
    <property type="entry name" value="Class II aaRS and biotin synthetases"/>
    <property type="match status" value="1"/>
</dbReference>
<dbReference type="EMBL" id="CP037940">
    <property type="protein sequence ID" value="QBO37115.1"/>
    <property type="molecule type" value="Genomic_DNA"/>
</dbReference>
<evidence type="ECO:0000313" key="9">
    <source>
        <dbReference type="EMBL" id="QBO37115.1"/>
    </source>
</evidence>